<proteinExistence type="predicted"/>
<gene>
    <name evidence="2" type="ORF">B9Z65_6285</name>
</gene>
<sequence length="150" mass="17120">MSEELRRIIQSAERCLGHLAQATGSNSPSRKYSIILQELRAEAKRKMRKAVDKHQDSIQQSVQRMEPHSGTNNSFDTFSRHLESQGQIYDHPFSSPADTNDSGLMPFLYDWQTSDWLDLDSSAFDSFLDVNLYDDGQSHELINDSLSHTL</sequence>
<feature type="region of interest" description="Disordered" evidence="1">
    <location>
        <begin position="49"/>
        <end position="77"/>
    </location>
</feature>
<name>A0A2P8A872_9PEZI</name>
<protein>
    <submittedName>
        <fullName evidence="2">Xanthine dehydrogenase</fullName>
    </submittedName>
</protein>
<dbReference type="AlphaFoldDB" id="A0A2P8A872"/>
<keyword evidence="3" id="KW-1185">Reference proteome</keyword>
<dbReference type="EMBL" id="NHZQ01000060">
    <property type="protein sequence ID" value="PSK56661.1"/>
    <property type="molecule type" value="Genomic_DNA"/>
</dbReference>
<organism evidence="2 3">
    <name type="scientific">Elsinoe australis</name>
    <dbReference type="NCBI Taxonomy" id="40998"/>
    <lineage>
        <taxon>Eukaryota</taxon>
        <taxon>Fungi</taxon>
        <taxon>Dikarya</taxon>
        <taxon>Ascomycota</taxon>
        <taxon>Pezizomycotina</taxon>
        <taxon>Dothideomycetes</taxon>
        <taxon>Dothideomycetidae</taxon>
        <taxon>Myriangiales</taxon>
        <taxon>Elsinoaceae</taxon>
        <taxon>Elsinoe</taxon>
    </lineage>
</organism>
<feature type="compositionally biased region" description="Polar residues" evidence="1">
    <location>
        <begin position="57"/>
        <end position="77"/>
    </location>
</feature>
<evidence type="ECO:0000313" key="3">
    <source>
        <dbReference type="Proteomes" id="UP000243723"/>
    </source>
</evidence>
<dbReference type="Proteomes" id="UP000243723">
    <property type="component" value="Unassembled WGS sequence"/>
</dbReference>
<dbReference type="STRING" id="40998.A0A2P8A872"/>
<dbReference type="OrthoDB" id="3037908at2759"/>
<evidence type="ECO:0000256" key="1">
    <source>
        <dbReference type="SAM" id="MobiDB-lite"/>
    </source>
</evidence>
<evidence type="ECO:0000313" key="2">
    <source>
        <dbReference type="EMBL" id="PSK56661.1"/>
    </source>
</evidence>
<reference evidence="2 3" key="1">
    <citation type="submission" date="2017-05" db="EMBL/GenBank/DDBJ databases">
        <title>Draft genome sequence of Elsinoe australis.</title>
        <authorList>
            <person name="Cheng Q."/>
        </authorList>
    </citation>
    <scope>NUCLEOTIDE SEQUENCE [LARGE SCALE GENOMIC DNA]</scope>
    <source>
        <strain evidence="2 3">NL1</strain>
    </source>
</reference>
<comment type="caution">
    <text evidence="2">The sequence shown here is derived from an EMBL/GenBank/DDBJ whole genome shotgun (WGS) entry which is preliminary data.</text>
</comment>
<accession>A0A2P8A872</accession>